<dbReference type="Proteomes" id="UP000001556">
    <property type="component" value="Chromosome"/>
</dbReference>
<evidence type="ECO:0000256" key="2">
    <source>
        <dbReference type="ARBA" id="ARBA00012400"/>
    </source>
</evidence>
<dbReference type="NCBIfam" id="TIGR01470">
    <property type="entry name" value="cysG_Nterm"/>
    <property type="match status" value="1"/>
</dbReference>
<dbReference type="Gene3D" id="1.10.8.610">
    <property type="entry name" value="SirC, precorrin-2 dehydrogenase, C-terminal helical domain-like"/>
    <property type="match status" value="1"/>
</dbReference>
<dbReference type="AlphaFoldDB" id="A4J6H9"/>
<dbReference type="UniPathway" id="UPA00262">
    <property type="reaction ID" value="UER00222"/>
</dbReference>
<dbReference type="Pfam" id="PF13241">
    <property type="entry name" value="NAD_binding_7"/>
    <property type="match status" value="1"/>
</dbReference>
<name>A4J6H9_DESRM</name>
<dbReference type="eggNOG" id="COG1648">
    <property type="taxonomic scope" value="Bacteria"/>
</dbReference>
<dbReference type="HOGENOM" id="CLU_011276_8_1_9"/>
<comment type="catalytic activity">
    <reaction evidence="6">
        <text>precorrin-2 + NAD(+) = sirohydrochlorin + NADH + 2 H(+)</text>
        <dbReference type="Rhea" id="RHEA:15613"/>
        <dbReference type="ChEBI" id="CHEBI:15378"/>
        <dbReference type="ChEBI" id="CHEBI:57540"/>
        <dbReference type="ChEBI" id="CHEBI:57945"/>
        <dbReference type="ChEBI" id="CHEBI:58351"/>
        <dbReference type="ChEBI" id="CHEBI:58827"/>
        <dbReference type="EC" id="1.3.1.76"/>
    </reaction>
</comment>
<dbReference type="InterPro" id="IPR006367">
    <property type="entry name" value="Sirohaem_synthase_N"/>
</dbReference>
<evidence type="ECO:0000259" key="7">
    <source>
        <dbReference type="Pfam" id="PF10414"/>
    </source>
</evidence>
<dbReference type="PANTHER" id="PTHR35330:SF1">
    <property type="entry name" value="SIROHEME BIOSYNTHESIS PROTEIN MET8"/>
    <property type="match status" value="1"/>
</dbReference>
<dbReference type="InterPro" id="IPR028281">
    <property type="entry name" value="Sirohaem_synthase_central"/>
</dbReference>
<feature type="domain" description="Sirohaem synthase dimerisation" evidence="7">
    <location>
        <begin position="129"/>
        <end position="182"/>
    </location>
</feature>
<keyword evidence="10" id="KW-1185">Reference proteome</keyword>
<accession>A4J6H9</accession>
<comment type="pathway">
    <text evidence="1">Porphyrin-containing compound metabolism; siroheme biosynthesis; sirohydrochlorin from precorrin-2: step 1/1.</text>
</comment>
<dbReference type="EMBL" id="CP000612">
    <property type="protein sequence ID" value="ABO50682.1"/>
    <property type="molecule type" value="Genomic_DNA"/>
</dbReference>
<evidence type="ECO:0000256" key="1">
    <source>
        <dbReference type="ARBA" id="ARBA00005010"/>
    </source>
</evidence>
<dbReference type="STRING" id="349161.Dred_2165"/>
<dbReference type="GO" id="GO:0019354">
    <property type="term" value="P:siroheme biosynthetic process"/>
    <property type="evidence" value="ECO:0007669"/>
    <property type="project" value="UniProtKB-UniPathway"/>
</dbReference>
<sequence>MAERKIHALLECGASVRVVSPKVTPLIKEWSDEGRLELRQRHYQTFDLEGSFLVFAATNSSRVNHRVTEDCRKGHLAVNIADDPSNSNFFVPSVIRRGKLSIAVSTSGASPLLAAKIRRQLEKQFGTEYEEFADVLTEVRNQVLNDIEDIHARRTIFKKLVESDILELLREKKYDQVKERIKNAYCGYRS</sequence>
<keyword evidence="4" id="KW-0520">NAD</keyword>
<proteinExistence type="predicted"/>
<dbReference type="GO" id="GO:0043115">
    <property type="term" value="F:precorrin-2 dehydrogenase activity"/>
    <property type="evidence" value="ECO:0007669"/>
    <property type="project" value="UniProtKB-EC"/>
</dbReference>
<protein>
    <recommendedName>
        <fullName evidence="2">precorrin-2 dehydrogenase</fullName>
        <ecNumber evidence="2">1.3.1.76</ecNumber>
    </recommendedName>
</protein>
<dbReference type="GO" id="GO:0004325">
    <property type="term" value="F:ferrochelatase activity"/>
    <property type="evidence" value="ECO:0007669"/>
    <property type="project" value="InterPro"/>
</dbReference>
<feature type="domain" description="Siroheme synthase central" evidence="8">
    <location>
        <begin position="97"/>
        <end position="124"/>
    </location>
</feature>
<dbReference type="InterPro" id="IPR042518">
    <property type="entry name" value="SirC_C"/>
</dbReference>
<dbReference type="EC" id="1.3.1.76" evidence="2"/>
<evidence type="ECO:0000313" key="10">
    <source>
        <dbReference type="Proteomes" id="UP000001556"/>
    </source>
</evidence>
<evidence type="ECO:0000256" key="6">
    <source>
        <dbReference type="ARBA" id="ARBA00047561"/>
    </source>
</evidence>
<evidence type="ECO:0000256" key="3">
    <source>
        <dbReference type="ARBA" id="ARBA00023002"/>
    </source>
</evidence>
<dbReference type="KEGG" id="drm:Dred_2165"/>
<dbReference type="InterPro" id="IPR028161">
    <property type="entry name" value="Met8-like"/>
</dbReference>
<keyword evidence="3 9" id="KW-0560">Oxidoreductase</keyword>
<gene>
    <name evidence="9" type="ordered locus">Dred_2165</name>
</gene>
<reference evidence="9 10" key="1">
    <citation type="submission" date="2007-03" db="EMBL/GenBank/DDBJ databases">
        <title>Complete sequence of Desulfotomaculum reducens MI-1.</title>
        <authorList>
            <consortium name="US DOE Joint Genome Institute"/>
            <person name="Copeland A."/>
            <person name="Lucas S."/>
            <person name="Lapidus A."/>
            <person name="Barry K."/>
            <person name="Detter J.C."/>
            <person name="Glavina del Rio T."/>
            <person name="Hammon N."/>
            <person name="Israni S."/>
            <person name="Dalin E."/>
            <person name="Tice H."/>
            <person name="Pitluck S."/>
            <person name="Sims D."/>
            <person name="Brettin T."/>
            <person name="Bruce D."/>
            <person name="Han C."/>
            <person name="Tapia R."/>
            <person name="Schmutz J."/>
            <person name="Larimer F."/>
            <person name="Land M."/>
            <person name="Hauser L."/>
            <person name="Kyrpides N."/>
            <person name="Kim E."/>
            <person name="Tebo B.M."/>
            <person name="Richardson P."/>
        </authorList>
    </citation>
    <scope>NUCLEOTIDE SEQUENCE [LARGE SCALE GENOMIC DNA]</scope>
    <source>
        <strain evidence="9 10">MI-1</strain>
    </source>
</reference>
<evidence type="ECO:0000256" key="4">
    <source>
        <dbReference type="ARBA" id="ARBA00023027"/>
    </source>
</evidence>
<dbReference type="SUPFAM" id="SSF51735">
    <property type="entry name" value="NAD(P)-binding Rossmann-fold domains"/>
    <property type="match status" value="1"/>
</dbReference>
<dbReference type="Pfam" id="PF10414">
    <property type="entry name" value="CysG_dimeriser"/>
    <property type="match status" value="1"/>
</dbReference>
<evidence type="ECO:0000313" key="9">
    <source>
        <dbReference type="EMBL" id="ABO50682.1"/>
    </source>
</evidence>
<dbReference type="InterPro" id="IPR036291">
    <property type="entry name" value="NAD(P)-bd_dom_sf"/>
</dbReference>
<dbReference type="PANTHER" id="PTHR35330">
    <property type="entry name" value="SIROHEME BIOSYNTHESIS PROTEIN MET8"/>
    <property type="match status" value="1"/>
</dbReference>
<dbReference type="Pfam" id="PF14824">
    <property type="entry name" value="Sirohm_synth_M"/>
    <property type="match status" value="1"/>
</dbReference>
<dbReference type="Gene3D" id="3.40.50.720">
    <property type="entry name" value="NAD(P)-binding Rossmann-like Domain"/>
    <property type="match status" value="1"/>
</dbReference>
<dbReference type="SUPFAM" id="SSF75615">
    <property type="entry name" value="Siroheme synthase middle domains-like"/>
    <property type="match status" value="1"/>
</dbReference>
<keyword evidence="5" id="KW-0627">Porphyrin biosynthesis</keyword>
<dbReference type="InterPro" id="IPR019478">
    <property type="entry name" value="Sirohaem_synthase_dimer_dom"/>
</dbReference>
<evidence type="ECO:0000256" key="5">
    <source>
        <dbReference type="ARBA" id="ARBA00023244"/>
    </source>
</evidence>
<organism evidence="9 10">
    <name type="scientific">Desulforamulus reducens (strain ATCC BAA-1160 / DSM 100696 / MI-1)</name>
    <name type="common">Desulfotomaculum reducens</name>
    <dbReference type="NCBI Taxonomy" id="349161"/>
    <lineage>
        <taxon>Bacteria</taxon>
        <taxon>Bacillati</taxon>
        <taxon>Bacillota</taxon>
        <taxon>Clostridia</taxon>
        <taxon>Eubacteriales</taxon>
        <taxon>Peptococcaceae</taxon>
        <taxon>Desulforamulus</taxon>
    </lineage>
</organism>
<evidence type="ECO:0000259" key="8">
    <source>
        <dbReference type="Pfam" id="PF14824"/>
    </source>
</evidence>